<feature type="transmembrane region" description="Helical" evidence="1">
    <location>
        <begin position="152"/>
        <end position="176"/>
    </location>
</feature>
<keyword evidence="1" id="KW-0472">Membrane</keyword>
<organism evidence="2 3">
    <name type="scientific">Georgenia satyanarayanai</name>
    <dbReference type="NCBI Taxonomy" id="860221"/>
    <lineage>
        <taxon>Bacteria</taxon>
        <taxon>Bacillati</taxon>
        <taxon>Actinomycetota</taxon>
        <taxon>Actinomycetes</taxon>
        <taxon>Micrococcales</taxon>
        <taxon>Bogoriellaceae</taxon>
        <taxon>Georgenia</taxon>
    </lineage>
</organism>
<reference evidence="2 3" key="1">
    <citation type="submission" date="2016-10" db="EMBL/GenBank/DDBJ databases">
        <authorList>
            <person name="Cai Z."/>
        </authorList>
    </citation>
    <scope>NUCLEOTIDE SEQUENCE [LARGE SCALE GENOMIC DNA]</scope>
    <source>
        <strain evidence="2 3">CGMCC 1.10826</strain>
    </source>
</reference>
<feature type="transmembrane region" description="Helical" evidence="1">
    <location>
        <begin position="287"/>
        <end position="306"/>
    </location>
</feature>
<dbReference type="AlphaFoldDB" id="A0A2Y9A2C9"/>
<feature type="transmembrane region" description="Helical" evidence="1">
    <location>
        <begin position="383"/>
        <end position="405"/>
    </location>
</feature>
<dbReference type="InterPro" id="IPR046264">
    <property type="entry name" value="DUF6297"/>
</dbReference>
<accession>A0A2Y9A2C9</accession>
<feature type="transmembrane region" description="Helical" evidence="1">
    <location>
        <begin position="442"/>
        <end position="460"/>
    </location>
</feature>
<sequence>MNTSGAEGYPSGGAMRRWTRLVLRARSSTSVGELLSDVYTILLTLAVTVAMVAALARSQGLLRAGAPPSTALDTAWITVLLAVAVLGVTTGLLARTGPVSLGGAQTAWWLPLPGERGSLLRPSLVAPTVASATTGAVTGLLLVLALDPAVTAGHAAAAALAGLGLGAALALALVPLEAAGRRRVAGTAGDLLLALVPVAALVLALAPPGPLTVSGAWWPAAAAAGLAVLAGVAALRSLPRVHDTELRERGAATVELRGASLTMDTRALGRALDTDPRRGRRRRSARLRAVPVLVRALGPGVVLAVADARLLLRAPRRLVQLGCGAALALLAPFVPSLPALLTALLVVAGAWVAALTTAQGARDAEAVPAVDALLPVSQRTVRLWRLAVPAAAMLGWTVPVFAVLGRNYDDVAGWLALGLLAAPVWAGGAVRSAYRPQADFSGPLIVTPMGVFPPGMATIANTGPDVVVLGSIPLLVAVLVGAVTPVLLGLQVALTALAVVLAVRPARRRERS</sequence>
<evidence type="ECO:0008006" key="4">
    <source>
        <dbReference type="Google" id="ProtNLM"/>
    </source>
</evidence>
<dbReference type="EMBL" id="UETB01000001">
    <property type="protein sequence ID" value="SSA36347.1"/>
    <property type="molecule type" value="Genomic_DNA"/>
</dbReference>
<proteinExistence type="predicted"/>
<dbReference type="Proteomes" id="UP000250222">
    <property type="component" value="Unassembled WGS sequence"/>
</dbReference>
<feature type="transmembrane region" description="Helical" evidence="1">
    <location>
        <begin position="472"/>
        <end position="503"/>
    </location>
</feature>
<feature type="transmembrane region" description="Helical" evidence="1">
    <location>
        <begin position="411"/>
        <end position="430"/>
    </location>
</feature>
<gene>
    <name evidence="2" type="ORF">SAMN05216184_1015</name>
</gene>
<feature type="transmembrane region" description="Helical" evidence="1">
    <location>
        <begin position="218"/>
        <end position="238"/>
    </location>
</feature>
<feature type="transmembrane region" description="Helical" evidence="1">
    <location>
        <begin position="34"/>
        <end position="55"/>
    </location>
</feature>
<evidence type="ECO:0000313" key="2">
    <source>
        <dbReference type="EMBL" id="SSA36347.1"/>
    </source>
</evidence>
<keyword evidence="1" id="KW-0812">Transmembrane</keyword>
<protein>
    <recommendedName>
        <fullName evidence="4">ABC-2 type transport system permease protein</fullName>
    </recommendedName>
</protein>
<feature type="transmembrane region" description="Helical" evidence="1">
    <location>
        <begin position="75"/>
        <end position="94"/>
    </location>
</feature>
<keyword evidence="3" id="KW-1185">Reference proteome</keyword>
<name>A0A2Y9A2C9_9MICO</name>
<feature type="transmembrane region" description="Helical" evidence="1">
    <location>
        <begin position="124"/>
        <end position="146"/>
    </location>
</feature>
<feature type="transmembrane region" description="Helical" evidence="1">
    <location>
        <begin position="326"/>
        <end position="352"/>
    </location>
</feature>
<dbReference type="Pfam" id="PF19814">
    <property type="entry name" value="DUF6297"/>
    <property type="match status" value="1"/>
</dbReference>
<keyword evidence="1" id="KW-1133">Transmembrane helix</keyword>
<feature type="transmembrane region" description="Helical" evidence="1">
    <location>
        <begin position="188"/>
        <end position="206"/>
    </location>
</feature>
<dbReference type="RefSeq" id="WP_110850562.1">
    <property type="nucleotide sequence ID" value="NZ_QKLZ01000001.1"/>
</dbReference>
<evidence type="ECO:0000256" key="1">
    <source>
        <dbReference type="SAM" id="Phobius"/>
    </source>
</evidence>
<evidence type="ECO:0000313" key="3">
    <source>
        <dbReference type="Proteomes" id="UP000250222"/>
    </source>
</evidence>